<evidence type="ECO:0000256" key="4">
    <source>
        <dbReference type="ARBA" id="ARBA00023125"/>
    </source>
</evidence>
<evidence type="ECO:0000256" key="5">
    <source>
        <dbReference type="ARBA" id="ARBA00023172"/>
    </source>
</evidence>
<dbReference type="EMBL" id="FTNK01000006">
    <property type="protein sequence ID" value="SIR08041.1"/>
    <property type="molecule type" value="Genomic_DNA"/>
</dbReference>
<evidence type="ECO:0000256" key="2">
    <source>
        <dbReference type="ARBA" id="ARBA00010961"/>
    </source>
</evidence>
<comment type="caution">
    <text evidence="6">The sequence shown here is derived from an EMBL/GenBank/DDBJ whole genome shotgun (WGS) entry which is preliminary data.</text>
</comment>
<comment type="similarity">
    <text evidence="2">Belongs to the transposase mutator family.</text>
</comment>
<keyword evidence="3" id="KW-0815">Transposition</keyword>
<proteinExistence type="inferred from homology"/>
<gene>
    <name evidence="6" type="ORF">SAMN05421578_106313</name>
</gene>
<dbReference type="Pfam" id="PF00872">
    <property type="entry name" value="Transposase_mut"/>
    <property type="match status" value="1"/>
</dbReference>
<evidence type="ECO:0000256" key="1">
    <source>
        <dbReference type="ARBA" id="ARBA00002190"/>
    </source>
</evidence>
<keyword evidence="4" id="KW-0238">DNA-binding</keyword>
<comment type="function">
    <text evidence="1">Required for the transposition of the insertion element.</text>
</comment>
<evidence type="ECO:0000313" key="6">
    <source>
        <dbReference type="EMBL" id="SIR08041.1"/>
    </source>
</evidence>
<protein>
    <submittedName>
        <fullName evidence="6">Transposase, Mutator family</fullName>
    </submittedName>
</protein>
<dbReference type="InterPro" id="IPR001207">
    <property type="entry name" value="Transposase_mutator"/>
</dbReference>
<accession>A0ABY1K0F4</accession>
<evidence type="ECO:0000313" key="7">
    <source>
        <dbReference type="Proteomes" id="UP000186666"/>
    </source>
</evidence>
<name>A0ABY1K0F4_9BACL</name>
<reference evidence="6 7" key="1">
    <citation type="submission" date="2017-01" db="EMBL/GenBank/DDBJ databases">
        <authorList>
            <person name="Varghese N."/>
            <person name="Submissions S."/>
        </authorList>
    </citation>
    <scope>NUCLEOTIDE SEQUENCE [LARGE SCALE GENOMIC DNA]</scope>
    <source>
        <strain evidence="6 7">ATCC 23464</strain>
    </source>
</reference>
<keyword evidence="5" id="KW-0233">DNA recombination</keyword>
<organism evidence="6 7">
    <name type="scientific">Paenibacillus macquariensis</name>
    <dbReference type="NCBI Taxonomy" id="948756"/>
    <lineage>
        <taxon>Bacteria</taxon>
        <taxon>Bacillati</taxon>
        <taxon>Bacillota</taxon>
        <taxon>Bacilli</taxon>
        <taxon>Bacillales</taxon>
        <taxon>Paenibacillaceae</taxon>
        <taxon>Paenibacillus</taxon>
    </lineage>
</organism>
<sequence length="89" mass="10704">MPEIANLIEKMYGHHYRPQTVFNLTRVMFEHVDAFMKRPFKKRYVCVYIDSTYIAVKHETFLKRLSILPWDFVRMVLIYAIAPTESAYI</sequence>
<dbReference type="Proteomes" id="UP000186666">
    <property type="component" value="Unassembled WGS sequence"/>
</dbReference>
<keyword evidence="7" id="KW-1185">Reference proteome</keyword>
<evidence type="ECO:0000256" key="3">
    <source>
        <dbReference type="ARBA" id="ARBA00022578"/>
    </source>
</evidence>